<protein>
    <submittedName>
        <fullName evidence="2">Uncharacterized protein</fullName>
    </submittedName>
</protein>
<gene>
    <name evidence="2" type="ORF">SDC9_98377</name>
</gene>
<comment type="caution">
    <text evidence="2">The sequence shown here is derived from an EMBL/GenBank/DDBJ whole genome shotgun (WGS) entry which is preliminary data.</text>
</comment>
<sequence length="138" mass="16531">MIKKFYKKSILFWFVLLILALINATIRETTYKPLLTPYIGIWAHQISSLTGIILFFIAIYFFLKKIKVSYNKTDLLKVGLLWILMTILFECFMNIYIRHLTFEQVLQTYYFWRGDTWFFVLLSLVISPFIAHKTLGRK</sequence>
<keyword evidence="1" id="KW-0472">Membrane</keyword>
<keyword evidence="1" id="KW-0812">Transmembrane</keyword>
<feature type="transmembrane region" description="Helical" evidence="1">
    <location>
        <begin position="117"/>
        <end position="135"/>
    </location>
</feature>
<evidence type="ECO:0000313" key="2">
    <source>
        <dbReference type="EMBL" id="MPM51627.1"/>
    </source>
</evidence>
<dbReference type="EMBL" id="VSSQ01013501">
    <property type="protein sequence ID" value="MPM51627.1"/>
    <property type="molecule type" value="Genomic_DNA"/>
</dbReference>
<accession>A0A645AF28</accession>
<dbReference type="AlphaFoldDB" id="A0A645AF28"/>
<organism evidence="2">
    <name type="scientific">bioreactor metagenome</name>
    <dbReference type="NCBI Taxonomy" id="1076179"/>
    <lineage>
        <taxon>unclassified sequences</taxon>
        <taxon>metagenomes</taxon>
        <taxon>ecological metagenomes</taxon>
    </lineage>
</organism>
<proteinExistence type="predicted"/>
<evidence type="ECO:0000256" key="1">
    <source>
        <dbReference type="SAM" id="Phobius"/>
    </source>
</evidence>
<feature type="transmembrane region" description="Helical" evidence="1">
    <location>
        <begin position="75"/>
        <end position="97"/>
    </location>
</feature>
<keyword evidence="1" id="KW-1133">Transmembrane helix</keyword>
<feature type="transmembrane region" description="Helical" evidence="1">
    <location>
        <begin position="43"/>
        <end position="63"/>
    </location>
</feature>
<reference evidence="2" key="1">
    <citation type="submission" date="2019-08" db="EMBL/GenBank/DDBJ databases">
        <authorList>
            <person name="Kucharzyk K."/>
            <person name="Murdoch R.W."/>
            <person name="Higgins S."/>
            <person name="Loffler F."/>
        </authorList>
    </citation>
    <scope>NUCLEOTIDE SEQUENCE</scope>
</reference>
<name>A0A645AF28_9ZZZZ</name>